<dbReference type="RefSeq" id="WP_244643643.1">
    <property type="nucleotide sequence ID" value="NZ_BMES01000001.1"/>
</dbReference>
<feature type="domain" description="Uracil-DNA glycosylase-like" evidence="2">
    <location>
        <begin position="38"/>
        <end position="164"/>
    </location>
</feature>
<protein>
    <recommendedName>
        <fullName evidence="2">Uracil-DNA glycosylase-like domain-containing protein</fullName>
    </recommendedName>
</protein>
<dbReference type="Pfam" id="PF03167">
    <property type="entry name" value="UDG"/>
    <property type="match status" value="1"/>
</dbReference>
<organism evidence="3 4">
    <name type="scientific">Alsobacter metallidurans</name>
    <dbReference type="NCBI Taxonomy" id="340221"/>
    <lineage>
        <taxon>Bacteria</taxon>
        <taxon>Pseudomonadati</taxon>
        <taxon>Pseudomonadota</taxon>
        <taxon>Alphaproteobacteria</taxon>
        <taxon>Hyphomicrobiales</taxon>
        <taxon>Alsobacteraceae</taxon>
        <taxon>Alsobacter</taxon>
    </lineage>
</organism>
<evidence type="ECO:0000313" key="3">
    <source>
        <dbReference type="EMBL" id="GGH14461.1"/>
    </source>
</evidence>
<dbReference type="InterPro" id="IPR036895">
    <property type="entry name" value="Uracil-DNA_glycosylase-like_sf"/>
</dbReference>
<evidence type="ECO:0000259" key="2">
    <source>
        <dbReference type="Pfam" id="PF03167"/>
    </source>
</evidence>
<sequence>MTEEWVGDPTHIAPLNRYAAALRARHGDVPRFDSLDGGIDARVLVLLETPGPASASTETTSRDNPTGTARNLTRFLDELPLSRRDTVIWNAVPWGLPRREGKLGRPTRKDIEMAAQDLPALLALLPRLQVVALAGRVAQSFRTALAAAKPELRLIAIPHPSPTHLAASPAARENLFGGRLRREIAVALADDAS</sequence>
<dbReference type="AlphaFoldDB" id="A0A917I5D4"/>
<feature type="compositionally biased region" description="Polar residues" evidence="1">
    <location>
        <begin position="54"/>
        <end position="69"/>
    </location>
</feature>
<gene>
    <name evidence="3" type="ORF">GCM10007036_13810</name>
</gene>
<keyword evidence="4" id="KW-1185">Reference proteome</keyword>
<proteinExistence type="predicted"/>
<dbReference type="Gene3D" id="3.40.470.10">
    <property type="entry name" value="Uracil-DNA glycosylase-like domain"/>
    <property type="match status" value="1"/>
</dbReference>
<dbReference type="Proteomes" id="UP000603912">
    <property type="component" value="Unassembled WGS sequence"/>
</dbReference>
<evidence type="ECO:0000313" key="4">
    <source>
        <dbReference type="Proteomes" id="UP000603912"/>
    </source>
</evidence>
<accession>A0A917I5D4</accession>
<evidence type="ECO:0000256" key="1">
    <source>
        <dbReference type="SAM" id="MobiDB-lite"/>
    </source>
</evidence>
<dbReference type="EMBL" id="BMES01000001">
    <property type="protein sequence ID" value="GGH14461.1"/>
    <property type="molecule type" value="Genomic_DNA"/>
</dbReference>
<reference evidence="3" key="1">
    <citation type="journal article" date="2014" name="Int. J. Syst. Evol. Microbiol.">
        <title>Complete genome sequence of Corynebacterium casei LMG S-19264T (=DSM 44701T), isolated from a smear-ripened cheese.</title>
        <authorList>
            <consortium name="US DOE Joint Genome Institute (JGI-PGF)"/>
            <person name="Walter F."/>
            <person name="Albersmeier A."/>
            <person name="Kalinowski J."/>
            <person name="Ruckert C."/>
        </authorList>
    </citation>
    <scope>NUCLEOTIDE SEQUENCE</scope>
    <source>
        <strain evidence="3">CGMCC 1.12214</strain>
    </source>
</reference>
<reference evidence="3" key="2">
    <citation type="submission" date="2020-09" db="EMBL/GenBank/DDBJ databases">
        <authorList>
            <person name="Sun Q."/>
            <person name="Zhou Y."/>
        </authorList>
    </citation>
    <scope>NUCLEOTIDE SEQUENCE</scope>
    <source>
        <strain evidence="3">CGMCC 1.12214</strain>
    </source>
</reference>
<dbReference type="SUPFAM" id="SSF52141">
    <property type="entry name" value="Uracil-DNA glycosylase-like"/>
    <property type="match status" value="1"/>
</dbReference>
<name>A0A917I5D4_9HYPH</name>
<comment type="caution">
    <text evidence="3">The sequence shown here is derived from an EMBL/GenBank/DDBJ whole genome shotgun (WGS) entry which is preliminary data.</text>
</comment>
<dbReference type="InterPro" id="IPR005122">
    <property type="entry name" value="Uracil-DNA_glycosylase-like"/>
</dbReference>
<feature type="region of interest" description="Disordered" evidence="1">
    <location>
        <begin position="50"/>
        <end position="69"/>
    </location>
</feature>